<feature type="region of interest" description="Disordered" evidence="1">
    <location>
        <begin position="1"/>
        <end position="20"/>
    </location>
</feature>
<keyword evidence="2" id="KW-1133">Transmembrane helix</keyword>
<sequence>MTHTNAVPVSATRKSQPPETILDGVDWPGPALLLLGVIALAWTFTGTDIVTGLRAVGGSVVTVLALVAGSVWIVLEHNRFRANPGDGGR</sequence>
<dbReference type="EMBL" id="JAERRJ010000006">
    <property type="protein sequence ID" value="MBL1075908.1"/>
    <property type="molecule type" value="Genomic_DNA"/>
</dbReference>
<reference evidence="3 4" key="1">
    <citation type="submission" date="2021-01" db="EMBL/GenBank/DDBJ databases">
        <title>WGS of actinomycetes isolated from Thailand.</title>
        <authorList>
            <person name="Thawai C."/>
        </authorList>
    </citation>
    <scope>NUCLEOTIDE SEQUENCE [LARGE SCALE GENOMIC DNA]</scope>
    <source>
        <strain evidence="3 4">LPG 2</strain>
    </source>
</reference>
<evidence type="ECO:0000313" key="4">
    <source>
        <dbReference type="Proteomes" id="UP000602198"/>
    </source>
</evidence>
<comment type="caution">
    <text evidence="3">The sequence shown here is derived from an EMBL/GenBank/DDBJ whole genome shotgun (WGS) entry which is preliminary data.</text>
</comment>
<evidence type="ECO:0000256" key="2">
    <source>
        <dbReference type="SAM" id="Phobius"/>
    </source>
</evidence>
<keyword evidence="4" id="KW-1185">Reference proteome</keyword>
<feature type="compositionally biased region" description="Polar residues" evidence="1">
    <location>
        <begin position="1"/>
        <end position="18"/>
    </location>
</feature>
<feature type="transmembrane region" description="Helical" evidence="2">
    <location>
        <begin position="27"/>
        <end position="44"/>
    </location>
</feature>
<protein>
    <recommendedName>
        <fullName evidence="5">UsfY protein</fullName>
    </recommendedName>
</protein>
<evidence type="ECO:0000313" key="3">
    <source>
        <dbReference type="EMBL" id="MBL1075908.1"/>
    </source>
</evidence>
<evidence type="ECO:0000256" key="1">
    <source>
        <dbReference type="SAM" id="MobiDB-lite"/>
    </source>
</evidence>
<proteinExistence type="predicted"/>
<dbReference type="Proteomes" id="UP000602198">
    <property type="component" value="Unassembled WGS sequence"/>
</dbReference>
<keyword evidence="2" id="KW-0472">Membrane</keyword>
<organism evidence="3 4">
    <name type="scientific">Nocardia acididurans</name>
    <dbReference type="NCBI Taxonomy" id="2802282"/>
    <lineage>
        <taxon>Bacteria</taxon>
        <taxon>Bacillati</taxon>
        <taxon>Actinomycetota</taxon>
        <taxon>Actinomycetes</taxon>
        <taxon>Mycobacteriales</taxon>
        <taxon>Nocardiaceae</taxon>
        <taxon>Nocardia</taxon>
    </lineage>
</organism>
<keyword evidence="2" id="KW-0812">Transmembrane</keyword>
<dbReference type="RefSeq" id="WP_201948508.1">
    <property type="nucleotide sequence ID" value="NZ_JAERRJ010000006.1"/>
</dbReference>
<name>A0ABS1M9S6_9NOCA</name>
<accession>A0ABS1M9S6</accession>
<gene>
    <name evidence="3" type="ORF">JK358_16040</name>
</gene>
<feature type="transmembrane region" description="Helical" evidence="2">
    <location>
        <begin position="56"/>
        <end position="75"/>
    </location>
</feature>
<evidence type="ECO:0008006" key="5">
    <source>
        <dbReference type="Google" id="ProtNLM"/>
    </source>
</evidence>